<feature type="compositionally biased region" description="Basic residues" evidence="10">
    <location>
        <begin position="1111"/>
        <end position="1123"/>
    </location>
</feature>
<accession>A0A9W8CKJ1</accession>
<feature type="region of interest" description="Disordered" evidence="10">
    <location>
        <begin position="1074"/>
        <end position="1135"/>
    </location>
</feature>
<evidence type="ECO:0000256" key="10">
    <source>
        <dbReference type="SAM" id="MobiDB-lite"/>
    </source>
</evidence>
<dbReference type="InterPro" id="IPR011009">
    <property type="entry name" value="Kinase-like_dom_sf"/>
</dbReference>
<dbReference type="InterPro" id="IPR017441">
    <property type="entry name" value="Protein_kinase_ATP_BS"/>
</dbReference>
<feature type="compositionally biased region" description="Low complexity" evidence="10">
    <location>
        <begin position="838"/>
        <end position="850"/>
    </location>
</feature>
<feature type="binding site" evidence="7">
    <location>
        <position position="460"/>
    </location>
    <ligand>
        <name>ATP</name>
        <dbReference type="ChEBI" id="CHEBI:30616"/>
    </ligand>
</feature>
<name>A0A9W8CKJ1_9FUNG</name>
<keyword evidence="4" id="KW-0418">Kinase</keyword>
<feature type="compositionally biased region" description="Low complexity" evidence="10">
    <location>
        <begin position="1076"/>
        <end position="1090"/>
    </location>
</feature>
<comment type="caution">
    <text evidence="12">The sequence shown here is derived from an EMBL/GenBank/DDBJ whole genome shotgun (WGS) entry which is preliminary data.</text>
</comment>
<feature type="region of interest" description="Disordered" evidence="10">
    <location>
        <begin position="627"/>
        <end position="647"/>
    </location>
</feature>
<evidence type="ECO:0000256" key="5">
    <source>
        <dbReference type="ARBA" id="ARBA00022840"/>
    </source>
</evidence>
<dbReference type="Gene3D" id="1.10.510.10">
    <property type="entry name" value="Transferase(Phosphotransferase) domain 1"/>
    <property type="match status" value="1"/>
</dbReference>
<dbReference type="SUPFAM" id="SSF56112">
    <property type="entry name" value="Protein kinase-like (PK-like)"/>
    <property type="match status" value="1"/>
</dbReference>
<dbReference type="GO" id="GO:0004674">
    <property type="term" value="F:protein serine/threonine kinase activity"/>
    <property type="evidence" value="ECO:0007669"/>
    <property type="project" value="UniProtKB-KW"/>
</dbReference>
<feature type="region of interest" description="Disordered" evidence="10">
    <location>
        <begin position="141"/>
        <end position="160"/>
    </location>
</feature>
<dbReference type="PANTHER" id="PTHR24350">
    <property type="entry name" value="SERINE/THREONINE-PROTEIN KINASE IAL-RELATED"/>
    <property type="match status" value="1"/>
</dbReference>
<evidence type="ECO:0000313" key="12">
    <source>
        <dbReference type="EMBL" id="KAJ1646035.1"/>
    </source>
</evidence>
<dbReference type="GO" id="GO:0005524">
    <property type="term" value="F:ATP binding"/>
    <property type="evidence" value="ECO:0007669"/>
    <property type="project" value="UniProtKB-UniRule"/>
</dbReference>
<feature type="region of interest" description="Disordered" evidence="10">
    <location>
        <begin position="177"/>
        <end position="207"/>
    </location>
</feature>
<evidence type="ECO:0000256" key="6">
    <source>
        <dbReference type="PIRSR" id="PIRSR630616-1"/>
    </source>
</evidence>
<reference evidence="12" key="1">
    <citation type="submission" date="2022-07" db="EMBL/GenBank/DDBJ databases">
        <title>Phylogenomic reconstructions and comparative analyses of Kickxellomycotina fungi.</title>
        <authorList>
            <person name="Reynolds N.K."/>
            <person name="Stajich J.E."/>
            <person name="Barry K."/>
            <person name="Grigoriev I.V."/>
            <person name="Crous P."/>
            <person name="Smith M.E."/>
        </authorList>
    </citation>
    <scope>NUCLEOTIDE SEQUENCE</scope>
    <source>
        <strain evidence="12">NBRC 105413</strain>
    </source>
</reference>
<evidence type="ECO:0000256" key="4">
    <source>
        <dbReference type="ARBA" id="ARBA00022777"/>
    </source>
</evidence>
<dbReference type="Proteomes" id="UP001145021">
    <property type="component" value="Unassembled WGS sequence"/>
</dbReference>
<sequence>MLAYQQQQQQQQQSAKVAAGSAVNSVVVVPPASTSLANSKLRFGNTGLSSWNTNSNPLKNDGRSGGSSYQRAVKNDHFTSAAPKSFGTISNSNSNSAYRLHAGSSDVHPTASRSQQTSRGNHRAIVNPAFAAPHWQNYHKHYQQQLQHQKEKDTAGVSKNRSVRRIPNASDINKQWRATAQTTPASTATTTASASAASINKPAAAARETGPLMSSTFQGNDSSALLSGLSLALNKHKLQNQQSNAGAGVLAIDTATSPAVKPTAPLFDVSQSRTPNPLSPAISMKTPAYVDPDSLPFELGTSITDTTTGKQYHLLSVLGEGSYAVVYLARCSDDGAKYALKCLSKLGLTPRQLALQRTELEIHASVCPHPHIVTLYSHFETRDWLFLVMERVAGPDLYDYITQHPAFNANQEERRFVEATRLFEQMIDAVAHIHAFKAYHRDLKPENFILGADGNLKLTDFGLATRESLSTDFECGSKPYMSYENRNGGLNPNDPTVYGPRDDYSPRLSDVWALGVLFLNLLFAQSPWTDPSRESCFKFCRFLREGAGFLVNQFPRLPREVADFLVTRIFSPESGRCNVLELKQWVQDLGFPFTLTGATTTARSTALRHKNTAGAVTTGRRTVAVPASPAAHSAKTHNIASSADKKWSPAQGSFSGSVSKMPHVPHAVLASTALALDNVAAAPSSKPRSPHNNKRFAAMQPTTNAGTTATSTAAKSGHFSTSVPAAVFSQIIPATQAAAARKMMPREFNQTAAKAAAAILQSSMLCLPKNGLGQGKIDDSADAVFAFDDERSGNDNDEADEDVADATRAAQQEGSSSWNQLEHLSEAAEEDEDGGDDVSGAHASSSAAAATDISRTFPEQPASSSMAFSLSKDLDLFDSDEDMDFNAPISFDDAYRPPIRLSAKSLPAQKSNLVSYSATKRPLPMSAGVTPVAATASSSAAATAAAGITGGSSTVSESSFADDMMDMVGHFSDSEKGHSIGSIVHKDDGSLVTRSENRVRFKEIPQSSPVLAGRSLLSRVNHPEEEANAKNATTSADSSLTATLVTPSVDEYYGPPRLKQDQVAIREPVSATTLVSNSNGSTSSAKSNKALPKLEVHDMDADDEADDNWRTRNRSRNHYHHSNNRKEGFDSTKTPSRAVDFSQFSYGKNNHALYRNQGKASLHNSTRTRDTYANINTTTAFNAKASGKIITSTASGKGHAGMPAMHSLPAALKHVNGPRVSSSNSRSRVLDLDAEQPVFSWADDVEDMPIPGLTTELHNNASMGTATKQAAANTAPATVSNFGDEALSDELSWFTEDDHFQQSGGVFAMEL</sequence>
<keyword evidence="3 7" id="KW-0547">Nucleotide-binding</keyword>
<feature type="active site" description="Proton acceptor" evidence="6">
    <location>
        <position position="442"/>
    </location>
</feature>
<feature type="binding site" evidence="7">
    <location>
        <begin position="446"/>
        <end position="447"/>
    </location>
    <ligand>
        <name>ATP</name>
        <dbReference type="ChEBI" id="CHEBI:30616"/>
    </ligand>
</feature>
<dbReference type="PROSITE" id="PS50011">
    <property type="entry name" value="PROTEIN_KINASE_DOM"/>
    <property type="match status" value="1"/>
</dbReference>
<proteinExistence type="predicted"/>
<feature type="region of interest" description="Disordered" evidence="10">
    <location>
        <begin position="43"/>
        <end position="121"/>
    </location>
</feature>
<keyword evidence="2" id="KW-0808">Transferase</keyword>
<evidence type="ECO:0000256" key="9">
    <source>
        <dbReference type="PROSITE-ProRule" id="PRU10141"/>
    </source>
</evidence>
<evidence type="ECO:0000256" key="7">
    <source>
        <dbReference type="PIRSR" id="PIRSR630616-2"/>
    </source>
</evidence>
<dbReference type="InterPro" id="IPR000719">
    <property type="entry name" value="Prot_kinase_dom"/>
</dbReference>
<gene>
    <name evidence="12" type="ORF">LPJ64_002458</name>
</gene>
<dbReference type="EMBL" id="JANBOH010000078">
    <property type="protein sequence ID" value="KAJ1646035.1"/>
    <property type="molecule type" value="Genomic_DNA"/>
</dbReference>
<feature type="region of interest" description="Disordered" evidence="10">
    <location>
        <begin position="681"/>
        <end position="713"/>
    </location>
</feature>
<feature type="compositionally biased region" description="Low complexity" evidence="10">
    <location>
        <begin position="178"/>
        <end position="206"/>
    </location>
</feature>
<feature type="region of interest" description="Disordered" evidence="10">
    <location>
        <begin position="266"/>
        <end position="285"/>
    </location>
</feature>
<dbReference type="PROSITE" id="PS00107">
    <property type="entry name" value="PROTEIN_KINASE_ATP"/>
    <property type="match status" value="1"/>
</dbReference>
<feature type="cross-link" description="Glycyl lysine isopeptide (Lys-Gly) (interchain with G-Cter in SUMO2)" evidence="8">
    <location>
        <position position="444"/>
    </location>
</feature>
<feature type="binding site" evidence="7 9">
    <location>
        <position position="341"/>
    </location>
    <ligand>
        <name>ATP</name>
        <dbReference type="ChEBI" id="CHEBI:30616"/>
    </ligand>
</feature>
<dbReference type="InterPro" id="IPR030616">
    <property type="entry name" value="Aur-like"/>
</dbReference>
<feature type="compositionally biased region" description="Acidic residues" evidence="10">
    <location>
        <begin position="827"/>
        <end position="836"/>
    </location>
</feature>
<keyword evidence="1" id="KW-0723">Serine/threonine-protein kinase</keyword>
<dbReference type="SMART" id="SM00220">
    <property type="entry name" value="S_TKc"/>
    <property type="match status" value="1"/>
</dbReference>
<organism evidence="12 13">
    <name type="scientific">Coemansia asiatica</name>
    <dbReference type="NCBI Taxonomy" id="1052880"/>
    <lineage>
        <taxon>Eukaryota</taxon>
        <taxon>Fungi</taxon>
        <taxon>Fungi incertae sedis</taxon>
        <taxon>Zoopagomycota</taxon>
        <taxon>Kickxellomycotina</taxon>
        <taxon>Kickxellomycetes</taxon>
        <taxon>Kickxellales</taxon>
        <taxon>Kickxellaceae</taxon>
        <taxon>Coemansia</taxon>
    </lineage>
</organism>
<keyword evidence="5 7" id="KW-0067">ATP-binding</keyword>
<evidence type="ECO:0000259" key="11">
    <source>
        <dbReference type="PROSITE" id="PS50011"/>
    </source>
</evidence>
<feature type="compositionally biased region" description="Polar residues" evidence="10">
    <location>
        <begin position="46"/>
        <end position="58"/>
    </location>
</feature>
<feature type="compositionally biased region" description="Polar residues" evidence="10">
    <location>
        <begin position="87"/>
        <end position="97"/>
    </location>
</feature>
<feature type="region of interest" description="Disordered" evidence="10">
    <location>
        <begin position="825"/>
        <end position="865"/>
    </location>
</feature>
<evidence type="ECO:0000313" key="13">
    <source>
        <dbReference type="Proteomes" id="UP001145021"/>
    </source>
</evidence>
<evidence type="ECO:0000256" key="8">
    <source>
        <dbReference type="PIRSR" id="PIRSR630616-3"/>
    </source>
</evidence>
<evidence type="ECO:0000256" key="1">
    <source>
        <dbReference type="ARBA" id="ARBA00022527"/>
    </source>
</evidence>
<evidence type="ECO:0000256" key="2">
    <source>
        <dbReference type="ARBA" id="ARBA00022679"/>
    </source>
</evidence>
<keyword evidence="13" id="KW-1185">Reference proteome</keyword>
<dbReference type="Pfam" id="PF00069">
    <property type="entry name" value="Pkinase"/>
    <property type="match status" value="1"/>
</dbReference>
<feature type="domain" description="Protein kinase" evidence="11">
    <location>
        <begin position="312"/>
        <end position="594"/>
    </location>
</feature>
<protein>
    <recommendedName>
        <fullName evidence="11">Protein kinase domain-containing protein</fullName>
    </recommendedName>
</protein>
<feature type="compositionally biased region" description="Low complexity" evidence="10">
    <location>
        <begin position="702"/>
        <end position="713"/>
    </location>
</feature>
<evidence type="ECO:0000256" key="3">
    <source>
        <dbReference type="ARBA" id="ARBA00022741"/>
    </source>
</evidence>